<comment type="caution">
    <text evidence="2">The sequence shown here is derived from an EMBL/GenBank/DDBJ whole genome shotgun (WGS) entry which is preliminary data.</text>
</comment>
<protein>
    <recommendedName>
        <fullName evidence="4">Hydrophobin</fullName>
    </recommendedName>
</protein>
<reference evidence="2 3" key="1">
    <citation type="submission" date="2018-08" db="EMBL/GenBank/DDBJ databases">
        <title>Draft genome sequences of two Aspergillus turcosus clinical strains isolated from bronchoalveolar lavage fluid: one azole-susceptible and the other azole-resistant.</title>
        <authorList>
            <person name="Parent-Michaud M."/>
            <person name="Dufresne P.J."/>
            <person name="Fournier E."/>
            <person name="Martineau C."/>
            <person name="Moreira S."/>
            <person name="Perkins V."/>
            <person name="De Repentigny L."/>
            <person name="Dufresne S.F."/>
        </authorList>
    </citation>
    <scope>NUCLEOTIDE SEQUENCE [LARGE SCALE GENOMIC DNA]</scope>
    <source>
        <strain evidence="2">HMR AF 1038</strain>
    </source>
</reference>
<keyword evidence="1" id="KW-0732">Signal</keyword>
<keyword evidence="3" id="KW-1185">Reference proteome</keyword>
<evidence type="ECO:0000256" key="1">
    <source>
        <dbReference type="SAM" id="SignalP"/>
    </source>
</evidence>
<proteinExistence type="predicted"/>
<dbReference type="OrthoDB" id="10337861at2759"/>
<name>A0A229X0S9_9EURO</name>
<evidence type="ECO:0008006" key="4">
    <source>
        <dbReference type="Google" id="ProtNLM"/>
    </source>
</evidence>
<dbReference type="AlphaFoldDB" id="A0A229X0S9"/>
<evidence type="ECO:0000313" key="2">
    <source>
        <dbReference type="EMBL" id="RLL96120.1"/>
    </source>
</evidence>
<evidence type="ECO:0000313" key="3">
    <source>
        <dbReference type="Proteomes" id="UP000215289"/>
    </source>
</evidence>
<dbReference type="Proteomes" id="UP000215289">
    <property type="component" value="Unassembled WGS sequence"/>
</dbReference>
<accession>A0A229X0S9</accession>
<gene>
    <name evidence="2" type="ORF">CFD26_105743</name>
</gene>
<sequence>MRAHTIATLLSFGAAGLAAPGGFPGGGSDFSGGSVGLPSGDGAITLCCSGFLNAGELPACVAYNSAIQNCDLGQVRFVCPVTRGVLQGCNDPAGTAASPNILSAVTNLLPALFNINGLL</sequence>
<organism evidence="2 3">
    <name type="scientific">Aspergillus turcosus</name>
    <dbReference type="NCBI Taxonomy" id="1245748"/>
    <lineage>
        <taxon>Eukaryota</taxon>
        <taxon>Fungi</taxon>
        <taxon>Dikarya</taxon>
        <taxon>Ascomycota</taxon>
        <taxon>Pezizomycotina</taxon>
        <taxon>Eurotiomycetes</taxon>
        <taxon>Eurotiomycetidae</taxon>
        <taxon>Eurotiales</taxon>
        <taxon>Aspergillaceae</taxon>
        <taxon>Aspergillus</taxon>
        <taxon>Aspergillus subgen. Fumigati</taxon>
    </lineage>
</organism>
<feature type="signal peptide" evidence="1">
    <location>
        <begin position="1"/>
        <end position="18"/>
    </location>
</feature>
<dbReference type="EMBL" id="NIDN02000123">
    <property type="protein sequence ID" value="RLL96120.1"/>
    <property type="molecule type" value="Genomic_DNA"/>
</dbReference>
<feature type="chain" id="PRO_5011911635" description="Hydrophobin" evidence="1">
    <location>
        <begin position="19"/>
        <end position="119"/>
    </location>
</feature>